<keyword evidence="2" id="KW-1185">Reference proteome</keyword>
<dbReference type="AlphaFoldDB" id="A0A9W4WPQ7"/>
<evidence type="ECO:0000313" key="2">
    <source>
        <dbReference type="Proteomes" id="UP001153678"/>
    </source>
</evidence>
<name>A0A9W4WPQ7_9GLOM</name>
<evidence type="ECO:0000313" key="1">
    <source>
        <dbReference type="EMBL" id="CAI2162739.1"/>
    </source>
</evidence>
<organism evidence="1 2">
    <name type="scientific">Funneliformis geosporum</name>
    <dbReference type="NCBI Taxonomy" id="1117311"/>
    <lineage>
        <taxon>Eukaryota</taxon>
        <taxon>Fungi</taxon>
        <taxon>Fungi incertae sedis</taxon>
        <taxon>Mucoromycota</taxon>
        <taxon>Glomeromycotina</taxon>
        <taxon>Glomeromycetes</taxon>
        <taxon>Glomerales</taxon>
        <taxon>Glomeraceae</taxon>
        <taxon>Funneliformis</taxon>
    </lineage>
</organism>
<dbReference type="Proteomes" id="UP001153678">
    <property type="component" value="Unassembled WGS sequence"/>
</dbReference>
<dbReference type="EMBL" id="CAMKVN010000049">
    <property type="protein sequence ID" value="CAI2162739.1"/>
    <property type="molecule type" value="Genomic_DNA"/>
</dbReference>
<comment type="caution">
    <text evidence="1">The sequence shown here is derived from an EMBL/GenBank/DDBJ whole genome shotgun (WGS) entry which is preliminary data.</text>
</comment>
<gene>
    <name evidence="1" type="ORF">FWILDA_LOCUS711</name>
</gene>
<reference evidence="1" key="1">
    <citation type="submission" date="2022-08" db="EMBL/GenBank/DDBJ databases">
        <authorList>
            <person name="Kallberg Y."/>
            <person name="Tangrot J."/>
            <person name="Rosling A."/>
        </authorList>
    </citation>
    <scope>NUCLEOTIDE SEQUENCE</scope>
    <source>
        <strain evidence="1">Wild A</strain>
    </source>
</reference>
<sequence>MIPVLSAIYPIYVLYGGRITTWQNYSVIPDGLLGTGIIRCLTGQYIYDTIEATQADDNIEMTTVYYRDLDSTPRNTEDDKKLNTIQKLINKSFR</sequence>
<protein>
    <submittedName>
        <fullName evidence="1">14851_t:CDS:1</fullName>
    </submittedName>
</protein>
<accession>A0A9W4WPQ7</accession>
<proteinExistence type="predicted"/>